<accession>A0A3M7RP53</accession>
<protein>
    <submittedName>
        <fullName evidence="1">DEP domain-containing 7-like</fullName>
    </submittedName>
</protein>
<sequence>KPNNSVLLNQFANCLISPKHISFEDSRLLLNFMLNNFDNLFRLTKSIEESIGKRRIMVQNGHEEALLEQVYCKKLSDKEYNEKSKEETSKGLIDLINHIIDDPQISLKHKKLKLKALQRIHPDIYEKNFANIL</sequence>
<proteinExistence type="predicted"/>
<dbReference type="OrthoDB" id="524326at2759"/>
<dbReference type="AlphaFoldDB" id="A0A3M7RP53"/>
<dbReference type="PANTHER" id="PTHR16206">
    <property type="entry name" value="DEP DOMAIN-CONTAINING"/>
    <property type="match status" value="1"/>
</dbReference>
<feature type="non-terminal residue" evidence="1">
    <location>
        <position position="1"/>
    </location>
</feature>
<dbReference type="Proteomes" id="UP000276133">
    <property type="component" value="Unassembled WGS sequence"/>
</dbReference>
<keyword evidence="2" id="KW-1185">Reference proteome</keyword>
<dbReference type="STRING" id="10195.A0A3M7RP53"/>
<dbReference type="EMBL" id="REGN01002971">
    <property type="protein sequence ID" value="RNA25137.1"/>
    <property type="molecule type" value="Genomic_DNA"/>
</dbReference>
<reference evidence="1 2" key="1">
    <citation type="journal article" date="2018" name="Sci. Rep.">
        <title>Genomic signatures of local adaptation to the degree of environmental predictability in rotifers.</title>
        <authorList>
            <person name="Franch-Gras L."/>
            <person name="Hahn C."/>
            <person name="Garcia-Roger E.M."/>
            <person name="Carmona M.J."/>
            <person name="Serra M."/>
            <person name="Gomez A."/>
        </authorList>
    </citation>
    <scope>NUCLEOTIDE SEQUENCE [LARGE SCALE GENOMIC DNA]</scope>
    <source>
        <strain evidence="1">HYR1</strain>
    </source>
</reference>
<comment type="caution">
    <text evidence="1">The sequence shown here is derived from an EMBL/GenBank/DDBJ whole genome shotgun (WGS) entry which is preliminary data.</text>
</comment>
<organism evidence="1 2">
    <name type="scientific">Brachionus plicatilis</name>
    <name type="common">Marine rotifer</name>
    <name type="synonym">Brachionus muelleri</name>
    <dbReference type="NCBI Taxonomy" id="10195"/>
    <lineage>
        <taxon>Eukaryota</taxon>
        <taxon>Metazoa</taxon>
        <taxon>Spiralia</taxon>
        <taxon>Gnathifera</taxon>
        <taxon>Rotifera</taxon>
        <taxon>Eurotatoria</taxon>
        <taxon>Monogononta</taxon>
        <taxon>Pseudotrocha</taxon>
        <taxon>Ploima</taxon>
        <taxon>Brachionidae</taxon>
        <taxon>Brachionus</taxon>
    </lineage>
</organism>
<dbReference type="PANTHER" id="PTHR16206:SF4">
    <property type="entry name" value="PROTEIN LET-99"/>
    <property type="match status" value="1"/>
</dbReference>
<evidence type="ECO:0000313" key="1">
    <source>
        <dbReference type="EMBL" id="RNA25137.1"/>
    </source>
</evidence>
<name>A0A3M7RP53_BRAPC</name>
<evidence type="ECO:0000313" key="2">
    <source>
        <dbReference type="Proteomes" id="UP000276133"/>
    </source>
</evidence>
<gene>
    <name evidence="1" type="ORF">BpHYR1_047124</name>
</gene>